<evidence type="ECO:0000256" key="1">
    <source>
        <dbReference type="SAM" id="MobiDB-lite"/>
    </source>
</evidence>
<dbReference type="Pfam" id="PF04748">
    <property type="entry name" value="Polysacc_deac_2"/>
    <property type="match status" value="1"/>
</dbReference>
<evidence type="ECO:0000256" key="2">
    <source>
        <dbReference type="SAM" id="SignalP"/>
    </source>
</evidence>
<dbReference type="InterPro" id="IPR011330">
    <property type="entry name" value="Glyco_hydro/deAcase_b/a-brl"/>
</dbReference>
<feature type="signal peptide" evidence="2">
    <location>
        <begin position="1"/>
        <end position="18"/>
    </location>
</feature>
<evidence type="ECO:0000313" key="3">
    <source>
        <dbReference type="EMBL" id="QVK24537.1"/>
    </source>
</evidence>
<keyword evidence="2" id="KW-0732">Signal</keyword>
<dbReference type="Gene3D" id="3.20.20.370">
    <property type="entry name" value="Glycoside hydrolase/deacetylase"/>
    <property type="match status" value="1"/>
</dbReference>
<gene>
    <name evidence="3" type="ORF">KHX94_08890</name>
</gene>
<dbReference type="EMBL" id="CP074572">
    <property type="protein sequence ID" value="QVK24537.1"/>
    <property type="molecule type" value="Genomic_DNA"/>
</dbReference>
<evidence type="ECO:0000313" key="4">
    <source>
        <dbReference type="Proteomes" id="UP000676428"/>
    </source>
</evidence>
<dbReference type="Proteomes" id="UP000676428">
    <property type="component" value="Chromosome"/>
</dbReference>
<sequence>MRLLFFCLLLSCSSPLMAAKLAIIMDDIGYRHTDVEALSLPAGVTFSVLPHTPLGARLATAAHAKGHEIMVHLPMQALNGKTMGPGGLNNQLNESEFKQRVEDAISSVPFAKGSNNHMGSLLTQLDRPMSWLMTVLKQQDLYFVDSITTRYTKAGEEADAYSVPLLRRQVFLDNQTSKSALTRQLQQAVHLAKSEGQVVLIAHPYPETISFLKTQLQKLTTEGIQLVHASSLLPLQVAQKTTAPQENKAQPWPLSKGKINPQAQAR</sequence>
<feature type="chain" id="PRO_5045344546" evidence="2">
    <location>
        <begin position="19"/>
        <end position="266"/>
    </location>
</feature>
<accession>A0ABX8DKV0</accession>
<organism evidence="3 4">
    <name type="scientific">Shewanella dokdonensis</name>
    <dbReference type="NCBI Taxonomy" id="712036"/>
    <lineage>
        <taxon>Bacteria</taxon>
        <taxon>Pseudomonadati</taxon>
        <taxon>Pseudomonadota</taxon>
        <taxon>Gammaproteobacteria</taxon>
        <taxon>Alteromonadales</taxon>
        <taxon>Shewanellaceae</taxon>
        <taxon>Shewanella</taxon>
    </lineage>
</organism>
<dbReference type="InterPro" id="IPR006837">
    <property type="entry name" value="Divergent_DAC"/>
</dbReference>
<feature type="region of interest" description="Disordered" evidence="1">
    <location>
        <begin position="242"/>
        <end position="266"/>
    </location>
</feature>
<dbReference type="PANTHER" id="PTHR30105">
    <property type="entry name" value="UNCHARACTERIZED YIBQ-RELATED"/>
    <property type="match status" value="1"/>
</dbReference>
<dbReference type="CDD" id="cd10936">
    <property type="entry name" value="CE4_DAC2"/>
    <property type="match status" value="1"/>
</dbReference>
<reference evidence="3 4" key="1">
    <citation type="journal article" date="2012" name="Int. J. Syst. Evol. Microbiol.">
        <title>Shewanella dokdonensis sp. nov., isolated from seawater.</title>
        <authorList>
            <person name="Sung H.R."/>
            <person name="Yoon J.H."/>
            <person name="Ghim S.Y."/>
        </authorList>
    </citation>
    <scope>NUCLEOTIDE SEQUENCE [LARGE SCALE GENOMIC DNA]</scope>
    <source>
        <strain evidence="3 4">DSM 23626</strain>
    </source>
</reference>
<dbReference type="SUPFAM" id="SSF88713">
    <property type="entry name" value="Glycoside hydrolase/deacetylase"/>
    <property type="match status" value="1"/>
</dbReference>
<keyword evidence="4" id="KW-1185">Reference proteome</keyword>
<dbReference type="PANTHER" id="PTHR30105:SF2">
    <property type="entry name" value="DIVERGENT POLYSACCHARIDE DEACETYLASE SUPERFAMILY"/>
    <property type="match status" value="1"/>
</dbReference>
<dbReference type="RefSeq" id="WP_213683123.1">
    <property type="nucleotide sequence ID" value="NZ_CP074572.1"/>
</dbReference>
<protein>
    <submittedName>
        <fullName evidence="3">Divergent polysaccharide deacetylase family protein</fullName>
    </submittedName>
</protein>
<name>A0ABX8DKV0_9GAMM</name>
<proteinExistence type="predicted"/>